<dbReference type="KEGG" id="esu:EUS_19640"/>
<dbReference type="EMBL" id="FP929044">
    <property type="protein sequence ID" value="CBK97008.1"/>
    <property type="molecule type" value="Genomic_DNA"/>
</dbReference>
<organism evidence="1 2">
    <name type="scientific">[Eubacterium] siraeum 70/3</name>
    <dbReference type="NCBI Taxonomy" id="657319"/>
    <lineage>
        <taxon>Bacteria</taxon>
        <taxon>Bacillati</taxon>
        <taxon>Bacillota</taxon>
        <taxon>Clostridia</taxon>
        <taxon>Eubacteriales</taxon>
        <taxon>Oscillospiraceae</taxon>
        <taxon>Oscillospiraceae incertae sedis</taxon>
    </lineage>
</organism>
<protein>
    <submittedName>
        <fullName evidence="1">Uncharacterized protein</fullName>
    </submittedName>
</protein>
<gene>
    <name evidence="1" type="ORF">EUS_19640</name>
</gene>
<dbReference type="Proteomes" id="UP000008803">
    <property type="component" value="Chromosome"/>
</dbReference>
<dbReference type="AlphaFoldDB" id="D4JV89"/>
<dbReference type="HOGENOM" id="CLU_3381939_0_0_9"/>
<evidence type="ECO:0000313" key="2">
    <source>
        <dbReference type="Proteomes" id="UP000008803"/>
    </source>
</evidence>
<name>D4JV89_9FIRM</name>
<proteinExistence type="predicted"/>
<reference evidence="1 2" key="1">
    <citation type="submission" date="2010-03" db="EMBL/GenBank/DDBJ databases">
        <title>The genome sequence of Eubacterium siraeum 70/3.</title>
        <authorList>
            <consortium name="metaHIT consortium -- http://www.metahit.eu/"/>
            <person name="Pajon A."/>
            <person name="Turner K."/>
            <person name="Parkhill J."/>
            <person name="Duncan S."/>
            <person name="Flint H."/>
        </authorList>
    </citation>
    <scope>NUCLEOTIDE SEQUENCE [LARGE SCALE GENOMIC DNA]</scope>
    <source>
        <strain evidence="1 2">70/3</strain>
    </source>
</reference>
<reference evidence="1 2" key="2">
    <citation type="submission" date="2010-03" db="EMBL/GenBank/DDBJ databases">
        <authorList>
            <person name="Pajon A."/>
        </authorList>
    </citation>
    <scope>NUCLEOTIDE SEQUENCE [LARGE SCALE GENOMIC DNA]</scope>
    <source>
        <strain evidence="1 2">70/3</strain>
    </source>
</reference>
<sequence length="33" mass="4117">MSIDFFMQQLYNKINVAYSKSMIWHFEIKELNF</sequence>
<dbReference type="BioCyc" id="ESIR657319:G136K-1666-MONOMER"/>
<accession>D4JV89</accession>
<evidence type="ECO:0000313" key="1">
    <source>
        <dbReference type="EMBL" id="CBK97008.1"/>
    </source>
</evidence>